<feature type="compositionally biased region" description="Polar residues" evidence="4">
    <location>
        <begin position="77"/>
        <end position="92"/>
    </location>
</feature>
<dbReference type="AlphaFoldDB" id="A0A8S9HT69"/>
<dbReference type="PANTHER" id="PTHR45660:SF75">
    <property type="entry name" value="YDG DOMAIN-CONTAINING PROTEIN"/>
    <property type="match status" value="1"/>
</dbReference>
<feature type="region of interest" description="Disordered" evidence="4">
    <location>
        <begin position="110"/>
        <end position="144"/>
    </location>
</feature>
<feature type="region of interest" description="Disordered" evidence="4">
    <location>
        <begin position="1"/>
        <end position="29"/>
    </location>
</feature>
<dbReference type="Pfam" id="PF02182">
    <property type="entry name" value="SAD_SRA"/>
    <property type="match status" value="1"/>
</dbReference>
<organism evidence="6">
    <name type="scientific">Brassica cretica</name>
    <name type="common">Mustard</name>
    <dbReference type="NCBI Taxonomy" id="69181"/>
    <lineage>
        <taxon>Eukaryota</taxon>
        <taxon>Viridiplantae</taxon>
        <taxon>Streptophyta</taxon>
        <taxon>Embryophyta</taxon>
        <taxon>Tracheophyta</taxon>
        <taxon>Spermatophyta</taxon>
        <taxon>Magnoliopsida</taxon>
        <taxon>eudicotyledons</taxon>
        <taxon>Gunneridae</taxon>
        <taxon>Pentapetalae</taxon>
        <taxon>rosids</taxon>
        <taxon>malvids</taxon>
        <taxon>Brassicales</taxon>
        <taxon>Brassicaceae</taxon>
        <taxon>Brassiceae</taxon>
        <taxon>Brassica</taxon>
    </lineage>
</organism>
<evidence type="ECO:0000256" key="1">
    <source>
        <dbReference type="ARBA" id="ARBA00004584"/>
    </source>
</evidence>
<dbReference type="GO" id="GO:0005634">
    <property type="term" value="C:nucleus"/>
    <property type="evidence" value="ECO:0007669"/>
    <property type="project" value="UniProtKB-SubCell"/>
</dbReference>
<feature type="compositionally biased region" description="Polar residues" evidence="4">
    <location>
        <begin position="1"/>
        <end position="10"/>
    </location>
</feature>
<dbReference type="PANTHER" id="PTHR45660">
    <property type="entry name" value="HISTONE-LYSINE N-METHYLTRANSFERASE SETMAR"/>
    <property type="match status" value="1"/>
</dbReference>
<dbReference type="InterPro" id="IPR003105">
    <property type="entry name" value="SRA_YDG"/>
</dbReference>
<dbReference type="Gene3D" id="2.30.280.10">
    <property type="entry name" value="SRA-YDG"/>
    <property type="match status" value="1"/>
</dbReference>
<dbReference type="PROSITE" id="PS51015">
    <property type="entry name" value="YDG"/>
    <property type="match status" value="1"/>
</dbReference>
<dbReference type="InterPro" id="IPR015947">
    <property type="entry name" value="PUA-like_sf"/>
</dbReference>
<evidence type="ECO:0000256" key="4">
    <source>
        <dbReference type="SAM" id="MobiDB-lite"/>
    </source>
</evidence>
<feature type="region of interest" description="Disordered" evidence="4">
    <location>
        <begin position="77"/>
        <end position="97"/>
    </location>
</feature>
<protein>
    <recommendedName>
        <fullName evidence="5">YDG domain-containing protein</fullName>
    </recommendedName>
</protein>
<evidence type="ECO:0000256" key="3">
    <source>
        <dbReference type="PROSITE-ProRule" id="PRU00358"/>
    </source>
</evidence>
<feature type="domain" description="YDG" evidence="5">
    <location>
        <begin position="549"/>
        <end position="678"/>
    </location>
</feature>
<gene>
    <name evidence="6" type="ORF">F2Q70_00018036</name>
</gene>
<keyword evidence="2 3" id="KW-0539">Nucleus</keyword>
<feature type="region of interest" description="Disordered" evidence="4">
    <location>
        <begin position="303"/>
        <end position="333"/>
    </location>
</feature>
<dbReference type="InterPro" id="IPR051357">
    <property type="entry name" value="H3K9_HMTase_SUVAR3-9"/>
</dbReference>
<proteinExistence type="predicted"/>
<comment type="subcellular location">
    <subcellularLocation>
        <location evidence="1">Chromosome</location>
        <location evidence="1">Centromere</location>
    </subcellularLocation>
    <subcellularLocation>
        <location evidence="3">Nucleus</location>
    </subcellularLocation>
</comment>
<sequence length="678" mass="75942">MNEMGSTSKRGNFEGSFKDVDDDVTRESQRQVVTIPGQSKSAKNRERTTLYSSCALLFCFETMRGSTSGCVNQRQAGPSTNAYAVSPSSQAGPSKAASFATRGNLSFTERAELQRLSSPPPALRYRRSKDDDALRNKRQSQTHSGVTIPLMERDLCPREKVSKARRLFKMIFKELLVDVEAKRTTRIDHDVRMMLKEQNMCVAFPLPSSELGAQSPAAEVLLFFSQETVRIWSNSLASEQDPSIVMEYRSKSPTSFYHSTRKPPTTDNVVSTLTNKNAKNLGNFFSRNHYWVGAEAKILTSPPDVTSARRRKLRGTDQQHRSPARRLLWSSPNAVSPQRLQEAGNANAVYTSSQAGPSKSASFATRGNLSFTDRVELQRLSSPPPTSRSLWTDTNVQRYAAPSPQANAVYPSTQAGPSKAANANALKNKNLQASQQPTQAYPVIKLLLSTFCLFHCASSESQTLYRRSKYDDALRNKRQSQTHSGVTIPLMERDLCPREKVSKARRLFKMIFKELLVDVEAKRTTRIDHDVRMMLKEQNMCVYTDYRVGEVPGILVGDEFEYKTEMSFVGLHFGMMCGIDYMEMSPGLTLGTSIVASEGSQYSNVFKGDQLIYSRVGKGLLKGNMALVNSMKHKAEVRVIRGFTHGNKQMFVYLGLYVVKSYSEERGTELFKFLLETA</sequence>
<dbReference type="EMBL" id="QGKY02001250">
    <property type="protein sequence ID" value="KAF2561505.1"/>
    <property type="molecule type" value="Genomic_DNA"/>
</dbReference>
<name>A0A8S9HT69_BRACR</name>
<dbReference type="GO" id="GO:0000775">
    <property type="term" value="C:chromosome, centromeric region"/>
    <property type="evidence" value="ECO:0007669"/>
    <property type="project" value="UniProtKB-SubCell"/>
</dbReference>
<dbReference type="InterPro" id="IPR036987">
    <property type="entry name" value="SRA-YDG_sf"/>
</dbReference>
<evidence type="ECO:0000313" key="6">
    <source>
        <dbReference type="EMBL" id="KAF2561505.1"/>
    </source>
</evidence>
<evidence type="ECO:0000256" key="2">
    <source>
        <dbReference type="ARBA" id="ARBA00023242"/>
    </source>
</evidence>
<comment type="caution">
    <text evidence="6">The sequence shown here is derived from an EMBL/GenBank/DDBJ whole genome shotgun (WGS) entry which is preliminary data.</text>
</comment>
<evidence type="ECO:0000259" key="5">
    <source>
        <dbReference type="PROSITE" id="PS51015"/>
    </source>
</evidence>
<dbReference type="GO" id="GO:0003690">
    <property type="term" value="F:double-stranded DNA binding"/>
    <property type="evidence" value="ECO:0007669"/>
    <property type="project" value="TreeGrafter"/>
</dbReference>
<dbReference type="SMART" id="SM00466">
    <property type="entry name" value="SRA"/>
    <property type="match status" value="1"/>
</dbReference>
<accession>A0A8S9HT69</accession>
<reference evidence="6" key="1">
    <citation type="submission" date="2019-12" db="EMBL/GenBank/DDBJ databases">
        <title>Genome sequencing and annotation of Brassica cretica.</title>
        <authorList>
            <person name="Studholme D.J."/>
            <person name="Sarris P.F."/>
        </authorList>
    </citation>
    <scope>NUCLEOTIDE SEQUENCE</scope>
    <source>
        <strain evidence="6">PFS-102/07</strain>
        <tissue evidence="6">Leaf</tissue>
    </source>
</reference>
<dbReference type="GO" id="GO:0042054">
    <property type="term" value="F:histone methyltransferase activity"/>
    <property type="evidence" value="ECO:0007669"/>
    <property type="project" value="TreeGrafter"/>
</dbReference>
<feature type="compositionally biased region" description="Basic and acidic residues" evidence="4">
    <location>
        <begin position="16"/>
        <end position="29"/>
    </location>
</feature>
<dbReference type="SUPFAM" id="SSF88697">
    <property type="entry name" value="PUA domain-like"/>
    <property type="match status" value="1"/>
</dbReference>